<evidence type="ECO:0000313" key="2">
    <source>
        <dbReference type="Proteomes" id="UP000077266"/>
    </source>
</evidence>
<gene>
    <name evidence="1" type="ORF">EXIGLDRAFT_839885</name>
</gene>
<name>A0A165ERK6_EXIGL</name>
<evidence type="ECO:0008006" key="3">
    <source>
        <dbReference type="Google" id="ProtNLM"/>
    </source>
</evidence>
<protein>
    <recommendedName>
        <fullName evidence="3">F-box domain-containing protein</fullName>
    </recommendedName>
</protein>
<dbReference type="AlphaFoldDB" id="A0A165ERK6"/>
<proteinExistence type="predicted"/>
<dbReference type="EMBL" id="KV426122">
    <property type="protein sequence ID" value="KZV87535.1"/>
    <property type="molecule type" value="Genomic_DNA"/>
</dbReference>
<evidence type="ECO:0000313" key="1">
    <source>
        <dbReference type="EMBL" id="KZV87535.1"/>
    </source>
</evidence>
<dbReference type="Proteomes" id="UP000077266">
    <property type="component" value="Unassembled WGS sequence"/>
</dbReference>
<keyword evidence="2" id="KW-1185">Reference proteome</keyword>
<reference evidence="1 2" key="1">
    <citation type="journal article" date="2016" name="Mol. Biol. Evol.">
        <title>Comparative Genomics of Early-Diverging Mushroom-Forming Fungi Provides Insights into the Origins of Lignocellulose Decay Capabilities.</title>
        <authorList>
            <person name="Nagy L.G."/>
            <person name="Riley R."/>
            <person name="Tritt A."/>
            <person name="Adam C."/>
            <person name="Daum C."/>
            <person name="Floudas D."/>
            <person name="Sun H."/>
            <person name="Yadav J.S."/>
            <person name="Pangilinan J."/>
            <person name="Larsson K.H."/>
            <person name="Matsuura K."/>
            <person name="Barry K."/>
            <person name="Labutti K."/>
            <person name="Kuo R."/>
            <person name="Ohm R.A."/>
            <person name="Bhattacharya S.S."/>
            <person name="Shirouzu T."/>
            <person name="Yoshinaga Y."/>
            <person name="Martin F.M."/>
            <person name="Grigoriev I.V."/>
            <person name="Hibbett D.S."/>
        </authorList>
    </citation>
    <scope>NUCLEOTIDE SEQUENCE [LARGE SCALE GENOMIC DNA]</scope>
    <source>
        <strain evidence="1 2">HHB12029</strain>
    </source>
</reference>
<sequence length="221" mass="24803">MVISTDDLPTELIAQIFVEALGSPGHHVNPILRRLLLQHIYLRLDLVRDQASEARCRAYIDTFVCRANKIALHVVGSGSNAYQASIWLAVHRIVGSICWSLFISVDERSQFGPAPFAYAPEVAACLDQVAPFLEALELRYGTEDLPVGAHLTLPQARNLSKLVWNTRWALDITMQVVHIFSRCPKLDTLHFDVDLRSIPPIRAESASLRRLSLLRGLEPQF</sequence>
<organism evidence="1 2">
    <name type="scientific">Exidia glandulosa HHB12029</name>
    <dbReference type="NCBI Taxonomy" id="1314781"/>
    <lineage>
        <taxon>Eukaryota</taxon>
        <taxon>Fungi</taxon>
        <taxon>Dikarya</taxon>
        <taxon>Basidiomycota</taxon>
        <taxon>Agaricomycotina</taxon>
        <taxon>Agaricomycetes</taxon>
        <taxon>Auriculariales</taxon>
        <taxon>Exidiaceae</taxon>
        <taxon>Exidia</taxon>
    </lineage>
</organism>
<accession>A0A165ERK6</accession>
<dbReference type="InParanoid" id="A0A165ERK6"/>